<dbReference type="OrthoDB" id="6861055at2"/>
<dbReference type="Proteomes" id="UP000182470">
    <property type="component" value="Chromosome I"/>
</dbReference>
<accession>A0A1G9VD06</accession>
<organism evidence="2 3">
    <name type="scientific">Pseudomonas antarctica</name>
    <dbReference type="NCBI Taxonomy" id="219572"/>
    <lineage>
        <taxon>Bacteria</taxon>
        <taxon>Pseudomonadati</taxon>
        <taxon>Pseudomonadota</taxon>
        <taxon>Gammaproteobacteria</taxon>
        <taxon>Pseudomonadales</taxon>
        <taxon>Pseudomonadaceae</taxon>
        <taxon>Pseudomonas</taxon>
    </lineage>
</organism>
<evidence type="ECO:0000313" key="2">
    <source>
        <dbReference type="EMBL" id="SDM70059.1"/>
    </source>
</evidence>
<dbReference type="Proteomes" id="UP000748067">
    <property type="component" value="Unassembled WGS sequence"/>
</dbReference>
<name>A0A1G9VD06_9PSED</name>
<evidence type="ECO:0000313" key="4">
    <source>
        <dbReference type="Proteomes" id="UP000748067"/>
    </source>
</evidence>
<dbReference type="RefSeq" id="WP_083355856.1">
    <property type="nucleotide sequence ID" value="NZ_JXDI01000001.1"/>
</dbReference>
<reference evidence="2 3" key="2">
    <citation type="submission" date="2016-10" db="EMBL/GenBank/DDBJ databases">
        <authorList>
            <person name="de Groot N.N."/>
        </authorList>
    </citation>
    <scope>NUCLEOTIDE SEQUENCE [LARGE SCALE GENOMIC DNA]</scope>
    <source>
        <strain evidence="2 3">BS2772</strain>
    </source>
</reference>
<keyword evidence="4" id="KW-1185">Reference proteome</keyword>
<protein>
    <submittedName>
        <fullName evidence="2">Uncharacterized protein</fullName>
    </submittedName>
</protein>
<dbReference type="EMBL" id="JXDI01000001">
    <property type="protein sequence ID" value="KAF2408805.1"/>
    <property type="molecule type" value="Genomic_DNA"/>
</dbReference>
<evidence type="ECO:0000313" key="3">
    <source>
        <dbReference type="Proteomes" id="UP000182470"/>
    </source>
</evidence>
<proteinExistence type="predicted"/>
<gene>
    <name evidence="1" type="ORF">PSAN_12040</name>
    <name evidence="2" type="ORF">SAMN04490179_0542</name>
</gene>
<dbReference type="EMBL" id="LT629704">
    <property type="protein sequence ID" value="SDM70059.1"/>
    <property type="molecule type" value="Genomic_DNA"/>
</dbReference>
<dbReference type="AlphaFoldDB" id="A0A1G9VD06"/>
<reference evidence="1 4" key="1">
    <citation type="submission" date="2015-01" db="EMBL/GenBank/DDBJ databases">
        <title>Genome Sequence of Pseudomonas antarctica CMS 35.</title>
        <authorList>
            <person name="Voget S."/>
            <person name="Chow J."/>
            <person name="Daniel R."/>
            <person name="Streit W."/>
        </authorList>
    </citation>
    <scope>NUCLEOTIDE SEQUENCE [LARGE SCALE GENOMIC DNA]</scope>
    <source>
        <strain evidence="1 4">CMS 35</strain>
    </source>
</reference>
<sequence>MTKYKLEFRHRPLFSEPIEGRHSRFLEKLSSLGSPWDLAGTPKAPDSGSELIVSVSLDKVLPSGVKGRVSYALRSEKYLEDDAQFDDTLFVEFSSNKVDYSDLLKRVFPRYVEAFGAYRAALHDWSITRGDWPEVVAACDATQKDINGRDGVFRINAANFFDGELCLRAFGKSPQQVVDCLKGHVEEVSELAGGVLIVVSYTPLSSNEIMSAGERLKALLGE</sequence>
<evidence type="ECO:0000313" key="1">
    <source>
        <dbReference type="EMBL" id="KAF2408805.1"/>
    </source>
</evidence>